<evidence type="ECO:0000256" key="11">
    <source>
        <dbReference type="ARBA" id="ARBA00022833"/>
    </source>
</evidence>
<evidence type="ECO:0000256" key="17">
    <source>
        <dbReference type="SAM" id="MobiDB-lite"/>
    </source>
</evidence>
<keyword evidence="20" id="KW-1185">Reference proteome</keyword>
<dbReference type="Gene3D" id="3.40.50.300">
    <property type="entry name" value="P-loop containing nucleotide triphosphate hydrolases"/>
    <property type="match status" value="1"/>
</dbReference>
<evidence type="ECO:0000256" key="4">
    <source>
        <dbReference type="ARBA" id="ARBA00018925"/>
    </source>
</evidence>
<dbReference type="Gene3D" id="2.40.50.140">
    <property type="entry name" value="Nucleic acid-binding proteins"/>
    <property type="match status" value="1"/>
</dbReference>
<evidence type="ECO:0000313" key="19">
    <source>
        <dbReference type="EMBL" id="KAJ4462471.1"/>
    </source>
</evidence>
<feature type="compositionally biased region" description="Pro residues" evidence="17">
    <location>
        <begin position="564"/>
        <end position="574"/>
    </location>
</feature>
<evidence type="ECO:0000256" key="7">
    <source>
        <dbReference type="ARBA" id="ARBA00022741"/>
    </source>
</evidence>
<dbReference type="PRINTS" id="PR01657">
    <property type="entry name" value="MCMFAMILY"/>
</dbReference>
<evidence type="ECO:0000313" key="20">
    <source>
        <dbReference type="Proteomes" id="UP001141327"/>
    </source>
</evidence>
<feature type="compositionally biased region" description="Low complexity" evidence="17">
    <location>
        <begin position="1515"/>
        <end position="1526"/>
    </location>
</feature>
<feature type="region of interest" description="Disordered" evidence="17">
    <location>
        <begin position="1478"/>
        <end position="1541"/>
    </location>
</feature>
<keyword evidence="7 16" id="KW-0547">Nucleotide-binding</keyword>
<comment type="caution">
    <text evidence="19">The sequence shown here is derived from an EMBL/GenBank/DDBJ whole genome shotgun (WGS) entry which is preliminary data.</text>
</comment>
<dbReference type="Pfam" id="PF23669">
    <property type="entry name" value="WHD_MCM2"/>
    <property type="match status" value="1"/>
</dbReference>
<evidence type="ECO:0000256" key="12">
    <source>
        <dbReference type="ARBA" id="ARBA00022840"/>
    </source>
</evidence>
<evidence type="ECO:0000256" key="16">
    <source>
        <dbReference type="RuleBase" id="RU004070"/>
    </source>
</evidence>
<keyword evidence="12 16" id="KW-0067">ATP-binding</keyword>
<evidence type="ECO:0000256" key="6">
    <source>
        <dbReference type="ARBA" id="ARBA00022723"/>
    </source>
</evidence>
<dbReference type="InterPro" id="IPR041562">
    <property type="entry name" value="MCM_lid"/>
</dbReference>
<dbReference type="SMART" id="SM00350">
    <property type="entry name" value="MCM"/>
    <property type="match status" value="1"/>
</dbReference>
<keyword evidence="8" id="KW-0863">Zinc-finger</keyword>
<name>A0ABQ8UVI4_9EUKA</name>
<dbReference type="Pfam" id="PF17855">
    <property type="entry name" value="MCM_lid"/>
    <property type="match status" value="1"/>
</dbReference>
<proteinExistence type="inferred from homology"/>
<dbReference type="Pfam" id="PF17207">
    <property type="entry name" value="MCM_OB"/>
    <property type="match status" value="1"/>
</dbReference>
<gene>
    <name evidence="19" type="ORF">PAPYR_1114</name>
</gene>
<dbReference type="Proteomes" id="UP001141327">
    <property type="component" value="Unassembled WGS sequence"/>
</dbReference>
<dbReference type="EC" id="3.6.4.12" evidence="3"/>
<evidence type="ECO:0000256" key="13">
    <source>
        <dbReference type="ARBA" id="ARBA00023125"/>
    </source>
</evidence>
<dbReference type="InterPro" id="IPR033762">
    <property type="entry name" value="MCM_OB"/>
</dbReference>
<comment type="similarity">
    <text evidence="2 16">Belongs to the MCM family.</text>
</comment>
<feature type="region of interest" description="Disordered" evidence="17">
    <location>
        <begin position="1747"/>
        <end position="1775"/>
    </location>
</feature>
<keyword evidence="10" id="KW-0347">Helicase</keyword>
<dbReference type="PROSITE" id="PS00847">
    <property type="entry name" value="MCM_1"/>
    <property type="match status" value="1"/>
</dbReference>
<feature type="compositionally biased region" description="Basic and acidic residues" evidence="17">
    <location>
        <begin position="235"/>
        <end position="249"/>
    </location>
</feature>
<evidence type="ECO:0000256" key="14">
    <source>
        <dbReference type="ARBA" id="ARBA00023242"/>
    </source>
</evidence>
<dbReference type="EMBL" id="JAPMOS010000003">
    <property type="protein sequence ID" value="KAJ4462471.1"/>
    <property type="molecule type" value="Genomic_DNA"/>
</dbReference>
<feature type="region of interest" description="Disordered" evidence="17">
    <location>
        <begin position="209"/>
        <end position="269"/>
    </location>
</feature>
<evidence type="ECO:0000259" key="18">
    <source>
        <dbReference type="PROSITE" id="PS50051"/>
    </source>
</evidence>
<dbReference type="SUPFAM" id="SSF52540">
    <property type="entry name" value="P-loop containing nucleoside triphosphate hydrolases"/>
    <property type="match status" value="1"/>
</dbReference>
<evidence type="ECO:0000256" key="15">
    <source>
        <dbReference type="ARBA" id="ARBA00023306"/>
    </source>
</evidence>
<evidence type="ECO:0000256" key="3">
    <source>
        <dbReference type="ARBA" id="ARBA00012551"/>
    </source>
</evidence>
<feature type="compositionally biased region" description="Acidic residues" evidence="17">
    <location>
        <begin position="250"/>
        <end position="265"/>
    </location>
</feature>
<dbReference type="InterPro" id="IPR012340">
    <property type="entry name" value="NA-bd_OB-fold"/>
</dbReference>
<evidence type="ECO:0000256" key="1">
    <source>
        <dbReference type="ARBA" id="ARBA00004123"/>
    </source>
</evidence>
<evidence type="ECO:0000256" key="8">
    <source>
        <dbReference type="ARBA" id="ARBA00022771"/>
    </source>
</evidence>
<dbReference type="InterPro" id="IPR031327">
    <property type="entry name" value="MCM"/>
</dbReference>
<dbReference type="SUPFAM" id="SSF50249">
    <property type="entry name" value="Nucleic acid-binding proteins"/>
    <property type="match status" value="1"/>
</dbReference>
<keyword evidence="6" id="KW-0479">Metal-binding</keyword>
<dbReference type="Pfam" id="PF14551">
    <property type="entry name" value="MCM_N"/>
    <property type="match status" value="1"/>
</dbReference>
<dbReference type="InterPro" id="IPR008045">
    <property type="entry name" value="MCM2"/>
</dbReference>
<feature type="compositionally biased region" description="Low complexity" evidence="17">
    <location>
        <begin position="213"/>
        <end position="231"/>
    </location>
</feature>
<evidence type="ECO:0000256" key="2">
    <source>
        <dbReference type="ARBA" id="ARBA00008010"/>
    </source>
</evidence>
<dbReference type="InterPro" id="IPR018525">
    <property type="entry name" value="MCM_CS"/>
</dbReference>
<dbReference type="InterPro" id="IPR027925">
    <property type="entry name" value="MCM_N"/>
</dbReference>
<keyword evidence="9" id="KW-0378">Hydrolase</keyword>
<feature type="region of interest" description="Disordered" evidence="17">
    <location>
        <begin position="374"/>
        <end position="394"/>
    </location>
</feature>
<accession>A0ABQ8UVI4</accession>
<evidence type="ECO:0000256" key="9">
    <source>
        <dbReference type="ARBA" id="ARBA00022801"/>
    </source>
</evidence>
<dbReference type="InterPro" id="IPR059098">
    <property type="entry name" value="WHD_MCM2"/>
</dbReference>
<feature type="compositionally biased region" description="Basic and acidic residues" evidence="17">
    <location>
        <begin position="385"/>
        <end position="394"/>
    </location>
</feature>
<evidence type="ECO:0000256" key="5">
    <source>
        <dbReference type="ARBA" id="ARBA00022705"/>
    </source>
</evidence>
<keyword evidence="5" id="KW-0235">DNA replication</keyword>
<dbReference type="InterPro" id="IPR027417">
    <property type="entry name" value="P-loop_NTPase"/>
</dbReference>
<evidence type="ECO:0000256" key="10">
    <source>
        <dbReference type="ARBA" id="ARBA00022806"/>
    </source>
</evidence>
<organism evidence="19 20">
    <name type="scientific">Paratrimastix pyriformis</name>
    <dbReference type="NCBI Taxonomy" id="342808"/>
    <lineage>
        <taxon>Eukaryota</taxon>
        <taxon>Metamonada</taxon>
        <taxon>Preaxostyla</taxon>
        <taxon>Paratrimastigidae</taxon>
        <taxon>Paratrimastix</taxon>
    </lineage>
</organism>
<dbReference type="Gene3D" id="3.30.1640.10">
    <property type="entry name" value="mini-chromosome maintenance (MCM) complex, chain A, domain 1"/>
    <property type="match status" value="1"/>
</dbReference>
<dbReference type="Pfam" id="PF12619">
    <property type="entry name" value="MCM2_N"/>
    <property type="match status" value="1"/>
</dbReference>
<dbReference type="PANTHER" id="PTHR11630:SF44">
    <property type="entry name" value="DNA REPLICATION LICENSING FACTOR MCM2"/>
    <property type="match status" value="1"/>
</dbReference>
<sequence length="1830" mass="201727">MLLEPLYKGQTPPWLGHPSVLAHLAMEYPRLWRHGLPGHLTTTTIPPLPGHNHVYHNGAFACLEAERRLAETCGATVGILQAPWFELGRPLSRSRAHLAGRSTVAGQLLAEGLLRLGRSQHLRARRWALEMRQRRRALTRTARMMGATEDELAGGENPLDAQTRSLFERVQMRLRGVPEAPAKRETQAQQQARMRKLIARLQEAQRKARQEEAAAAAAEAAAQQQQQQTAASVADAKKRREEEQAREDEAWVPDDQADEREEREESEWRREEAALRPVALLYGGVACPDETPLADAIRVGDVCRLAAGAQARPQNLWTAVLTHDALLALLVGPLARRFSAETLFQAAPTSLHMPLLAGVGLCFRVDKPEASFFFEPTSGPQADPRPARKDPKDPRLYLPEIFTTRVNNRTRFRVYTEESTMRSIKEISLAIPALTGFKWSPLVAPGSDLDQYVATCPSAQAPEWMGASPLDDAAAFVADSPTLPACLIAAAMGVHDGSEPPTRGEYTPVCGKVRPAFRQAVDVALAKRAARERKEAEAEAARIEERVQRYARRAKRKGASPAVPIVPRPAPPEPDQAGLDGLAGEEGVLAEEPREEEVVAELEGAPERPAHAPTEGPSTEQPSDVSGMPPWERVHFWLVTGLTGEVPEMADLSRLYPPTWEERRIRGDLMPPWAKRLAAECPGVRMETHYGGDFPHLTLQVSCTSCDREPISSVLSDAPSDQEEEDNGEELFNETMEQDYQPIAALDKYDEKGIDHRDDYEPIPVAERAEVDAILEARDKRRRANMERARAAQGEGADPGALARRMPEALLSSEDDDGDLPPPAAAVTERLRRARAAAQQPLSAAAAAAQGEKAASALALEEEEPEGVAQAAQGGAVGSMPIEEETEAIDLATVRGNVSEQLGLDVTRNEVRRQFRLMLATFCTEPGRPPHYVERIKEACAANAARLVVSYEHLNSFNPVLGVWVIDYPGEIFKILDEALLQEMLRHFPHYRAIHEEVHVRIADVPMEDKLCDLRQMHLNTLVKTSGVVVMRTNVMPQLKAVKFDCAQSVRPPPPVRRLTPRAGPHASRTAHAQMPRCPFRGFHPRGTCGFTCGPFAQTGTTEVKIDRCPNCEGTGPFTINMEQVTYPTPTRPAPVLVLPVRIPPCVRPPFHRDKTVYRNYQGITLQEAPGSLQPGRLPRRKEVILLGDLVDSCRPGEQIEVTGIYQHQFQSNLNRQMGFPVFSTVIEANHISKISNESAAFVLNDEDKKAIHALSKDPNIAERIFRSMAPSVYGHEDLKRAVALAMFGGCPKEKAGHTVRGDINVLMVGDPATAKSQILKYVEKTCHRVVRTTGKGASAVGLTAAVHKDPITQEWTLEGGALVLADNGICLIDEFDKMNDRDRTSIHEAMEQQTISISKAGIVTTLQARCSVIAAANPVAGRYDSALSFIQNVELTEPILSRFDIQCVVKDLVDVEQDARLAEFVTISHIRRCPIHPIRNVAPTPGGMAAAGRVDSHPEYDPQQDPPPMQAVLGQQQPRAAPAGADVPSTPPSTPAPAHRSAEGILTQLQSGRSDLGDPDAGGDVEVRVHVPPSPVPVAQATTHPPTQPPSHCISARIWPVDQELLKKYILYARLYCRPKILDLDVDKIVNLYTAIRQEAIATGGNVITVRFLESLLRIAEACAKMHLRAYVHQDDVNLAIRVLLESYIASQKYTIMGALRKQFSRFITYKRDSNDLLLYMLNDMCRAHTAHLQFERQFRLQQKRTRSGELAKRAPASGTQQQPQGDEEDQTHGPLVVEIPCEEFESRAEEHNVGVLQGFYGSPQFNRSGFVLVTNPGGRRSIKKTLAL</sequence>
<keyword evidence="11" id="KW-0862">Zinc</keyword>
<reference evidence="19" key="1">
    <citation type="journal article" date="2022" name="bioRxiv">
        <title>Genomics of Preaxostyla Flagellates Illuminates Evolutionary Transitions and the Path Towards Mitochondrial Loss.</title>
        <authorList>
            <person name="Novak L.V.F."/>
            <person name="Treitli S.C."/>
            <person name="Pyrih J."/>
            <person name="Halakuc P."/>
            <person name="Pipaliya S.V."/>
            <person name="Vacek V."/>
            <person name="Brzon O."/>
            <person name="Soukal P."/>
            <person name="Eme L."/>
            <person name="Dacks J.B."/>
            <person name="Karnkowska A."/>
            <person name="Elias M."/>
            <person name="Hampl V."/>
        </authorList>
    </citation>
    <scope>NUCLEOTIDE SEQUENCE</scope>
    <source>
        <strain evidence="19">RCP-MX</strain>
    </source>
</reference>
<keyword evidence="13 16" id="KW-0238">DNA-binding</keyword>
<feature type="domain" description="MCM C-terminal AAA(+) ATPase" evidence="18">
    <location>
        <begin position="1261"/>
        <end position="1466"/>
    </location>
</feature>
<dbReference type="Pfam" id="PF00493">
    <property type="entry name" value="MCM"/>
    <property type="match status" value="1"/>
</dbReference>
<protein>
    <recommendedName>
        <fullName evidence="4">DNA replication licensing factor MCM2</fullName>
        <ecNumber evidence="3">3.6.4.12</ecNumber>
    </recommendedName>
</protein>
<feature type="compositionally biased region" description="Low complexity" evidence="17">
    <location>
        <begin position="577"/>
        <end position="587"/>
    </location>
</feature>
<feature type="region of interest" description="Disordered" evidence="17">
    <location>
        <begin position="856"/>
        <end position="877"/>
    </location>
</feature>
<dbReference type="PROSITE" id="PS50051">
    <property type="entry name" value="MCM_2"/>
    <property type="match status" value="1"/>
</dbReference>
<dbReference type="PANTHER" id="PTHR11630">
    <property type="entry name" value="DNA REPLICATION LICENSING FACTOR MCM FAMILY MEMBER"/>
    <property type="match status" value="1"/>
</dbReference>
<dbReference type="InterPro" id="IPR001208">
    <property type="entry name" value="MCM_dom"/>
</dbReference>
<keyword evidence="14" id="KW-0539">Nucleus</keyword>
<comment type="subcellular location">
    <subcellularLocation>
        <location evidence="1">Nucleus</location>
    </subcellularLocation>
</comment>
<feature type="region of interest" description="Disordered" evidence="17">
    <location>
        <begin position="552"/>
        <end position="628"/>
    </location>
</feature>
<keyword evidence="15" id="KW-0131">Cell cycle</keyword>